<reference evidence="1" key="1">
    <citation type="submission" date="2015-05" db="UniProtKB">
        <authorList>
            <consortium name="EnsemblMetazoa"/>
        </authorList>
    </citation>
    <scope>IDENTIFICATION</scope>
</reference>
<evidence type="ECO:0000313" key="1">
    <source>
        <dbReference type="EnsemblMetazoa" id="RPRC009110-PA"/>
    </source>
</evidence>
<dbReference type="Proteomes" id="UP000015103">
    <property type="component" value="Unassembled WGS sequence"/>
</dbReference>
<dbReference type="EnsemblMetazoa" id="RPRC009110-RA">
    <property type="protein sequence ID" value="RPRC009110-PA"/>
    <property type="gene ID" value="RPRC009110"/>
</dbReference>
<dbReference type="VEuPathDB" id="VectorBase:RPRC009110"/>
<dbReference type="InParanoid" id="T1HYJ0"/>
<accession>T1HYJ0</accession>
<dbReference type="EMBL" id="ACPB03020118">
    <property type="status" value="NOT_ANNOTATED_CDS"/>
    <property type="molecule type" value="Genomic_DNA"/>
</dbReference>
<sequence>MNNCPTCFANRDSFGEVTAVGRSDSSNSLLKTLSKQNLNKRIQTIRSSLLHSEFDCSKFSCNSTLSSTNLLKPKEIAKLFHPTEEDFYEKNNILRQSSKTWISAQKVISAPLEGVEPNTASINRTNVNHTVSEVFFKVDVDYGDGMKQNSGYVTEISNRAAK</sequence>
<proteinExistence type="predicted"/>
<dbReference type="AlphaFoldDB" id="T1HYJ0"/>
<evidence type="ECO:0000313" key="2">
    <source>
        <dbReference type="Proteomes" id="UP000015103"/>
    </source>
</evidence>
<protein>
    <submittedName>
        <fullName evidence="1">Uncharacterized protein</fullName>
    </submittedName>
</protein>
<name>T1HYJ0_RHOPR</name>
<keyword evidence="2" id="KW-1185">Reference proteome</keyword>
<organism evidence="1 2">
    <name type="scientific">Rhodnius prolixus</name>
    <name type="common">Triatomid bug</name>
    <dbReference type="NCBI Taxonomy" id="13249"/>
    <lineage>
        <taxon>Eukaryota</taxon>
        <taxon>Metazoa</taxon>
        <taxon>Ecdysozoa</taxon>
        <taxon>Arthropoda</taxon>
        <taxon>Hexapoda</taxon>
        <taxon>Insecta</taxon>
        <taxon>Pterygota</taxon>
        <taxon>Neoptera</taxon>
        <taxon>Paraneoptera</taxon>
        <taxon>Hemiptera</taxon>
        <taxon>Heteroptera</taxon>
        <taxon>Panheteroptera</taxon>
        <taxon>Cimicomorpha</taxon>
        <taxon>Reduviidae</taxon>
        <taxon>Triatominae</taxon>
        <taxon>Rhodnius</taxon>
    </lineage>
</organism>
<dbReference type="HOGENOM" id="CLU_1637511_0_0_1"/>